<reference evidence="13" key="1">
    <citation type="submission" date="2020-04" db="EMBL/GenBank/DDBJ databases">
        <authorList>
            <person name="Alioto T."/>
            <person name="Alioto T."/>
            <person name="Gomez Garrido J."/>
        </authorList>
    </citation>
    <scope>NUCLEOTIDE SEQUENCE</scope>
    <source>
        <strain evidence="13">A484AB</strain>
    </source>
</reference>
<keyword evidence="2" id="KW-0963">Cytoplasm</keyword>
<dbReference type="Gene3D" id="3.40.50.300">
    <property type="entry name" value="P-loop containing nucleotide triphosphate hydrolases"/>
    <property type="match status" value="3"/>
</dbReference>
<dbReference type="GO" id="GO:0045505">
    <property type="term" value="F:dynein intermediate chain binding"/>
    <property type="evidence" value="ECO:0007669"/>
    <property type="project" value="InterPro"/>
</dbReference>
<dbReference type="GO" id="GO:0007018">
    <property type="term" value="P:microtubule-based movement"/>
    <property type="evidence" value="ECO:0007669"/>
    <property type="project" value="InterPro"/>
</dbReference>
<evidence type="ECO:0000256" key="3">
    <source>
        <dbReference type="ARBA" id="ARBA00022701"/>
    </source>
</evidence>
<dbReference type="InterPro" id="IPR035699">
    <property type="entry name" value="AAA_6"/>
</dbReference>
<dbReference type="InterPro" id="IPR026983">
    <property type="entry name" value="DHC"/>
</dbReference>
<dbReference type="GO" id="GO:0005874">
    <property type="term" value="C:microtubule"/>
    <property type="evidence" value="ECO:0007669"/>
    <property type="project" value="UniProtKB-KW"/>
</dbReference>
<dbReference type="Proteomes" id="UP001152795">
    <property type="component" value="Unassembled WGS sequence"/>
</dbReference>
<dbReference type="GO" id="GO:0005930">
    <property type="term" value="C:axoneme"/>
    <property type="evidence" value="ECO:0007669"/>
    <property type="project" value="UniProtKB-SubCell"/>
</dbReference>
<dbReference type="FunFam" id="1.20.58.1120:FF:000005">
    <property type="entry name" value="Dynein, axonemal, heavy chain 12"/>
    <property type="match status" value="1"/>
</dbReference>
<dbReference type="InterPro" id="IPR013602">
    <property type="entry name" value="Dynein_heavy_linker"/>
</dbReference>
<protein>
    <submittedName>
        <fullName evidence="13">Dynein heavy chain 12, axonemal-like</fullName>
    </submittedName>
</protein>
<evidence type="ECO:0000256" key="6">
    <source>
        <dbReference type="ARBA" id="ARBA00022840"/>
    </source>
</evidence>
<evidence type="ECO:0000256" key="12">
    <source>
        <dbReference type="ARBA" id="ARBA00023273"/>
    </source>
</evidence>
<keyword evidence="9" id="KW-0969">Cilium</keyword>
<feature type="non-terminal residue" evidence="13">
    <location>
        <position position="1"/>
    </location>
</feature>
<dbReference type="FunFam" id="3.20.180.20:FF:000003">
    <property type="entry name" value="Dynein heavy chain 12, axonemal"/>
    <property type="match status" value="1"/>
</dbReference>
<dbReference type="InterPro" id="IPR041466">
    <property type="entry name" value="Dynein_AAA5_ext"/>
</dbReference>
<dbReference type="InterPro" id="IPR043157">
    <property type="entry name" value="Dynein_AAA1S"/>
</dbReference>
<keyword evidence="11" id="KW-0206">Cytoskeleton</keyword>
<evidence type="ECO:0000256" key="9">
    <source>
        <dbReference type="ARBA" id="ARBA00023069"/>
    </source>
</evidence>
<dbReference type="Gene3D" id="3.20.180.20">
    <property type="entry name" value="Dynein heavy chain, N-terminal domain 2"/>
    <property type="match status" value="1"/>
</dbReference>
<dbReference type="Pfam" id="PF12774">
    <property type="entry name" value="AAA_6"/>
    <property type="match status" value="1"/>
</dbReference>
<gene>
    <name evidence="13" type="ORF">PACLA_8A012383</name>
</gene>
<dbReference type="Gene3D" id="1.10.472.130">
    <property type="match status" value="1"/>
</dbReference>
<keyword evidence="3" id="KW-0493">Microtubule</keyword>
<evidence type="ECO:0000256" key="5">
    <source>
        <dbReference type="ARBA" id="ARBA00022741"/>
    </source>
</evidence>
<dbReference type="InterPro" id="IPR042222">
    <property type="entry name" value="Dynein_2_N"/>
</dbReference>
<dbReference type="GO" id="GO:0005524">
    <property type="term" value="F:ATP binding"/>
    <property type="evidence" value="ECO:0007669"/>
    <property type="project" value="UniProtKB-KW"/>
</dbReference>
<evidence type="ECO:0000313" key="14">
    <source>
        <dbReference type="Proteomes" id="UP001152795"/>
    </source>
</evidence>
<dbReference type="FunFam" id="1.10.287.2620:FF:000002">
    <property type="entry name" value="Dynein heavy chain 2, axonemal"/>
    <property type="match status" value="1"/>
</dbReference>
<organism evidence="13 14">
    <name type="scientific">Paramuricea clavata</name>
    <name type="common">Red gorgonian</name>
    <name type="synonym">Violescent sea-whip</name>
    <dbReference type="NCBI Taxonomy" id="317549"/>
    <lineage>
        <taxon>Eukaryota</taxon>
        <taxon>Metazoa</taxon>
        <taxon>Cnidaria</taxon>
        <taxon>Anthozoa</taxon>
        <taxon>Octocorallia</taxon>
        <taxon>Malacalcyonacea</taxon>
        <taxon>Plexauridae</taxon>
        <taxon>Paramuricea</taxon>
    </lineage>
</organism>
<dbReference type="EMBL" id="CACRXK020000562">
    <property type="protein sequence ID" value="CAB3982985.1"/>
    <property type="molecule type" value="Genomic_DNA"/>
</dbReference>
<dbReference type="PANTHER" id="PTHR22878:SF70">
    <property type="entry name" value="DYNEIN HEAVY CHAIN 2, AXONEMAL"/>
    <property type="match status" value="1"/>
</dbReference>
<dbReference type="Pfam" id="PF08393">
    <property type="entry name" value="DHC_N2"/>
    <property type="match status" value="1"/>
</dbReference>
<dbReference type="Gene3D" id="1.20.58.1120">
    <property type="match status" value="1"/>
</dbReference>
<dbReference type="FunFam" id="1.20.140.100:FF:000004">
    <property type="entry name" value="Dynein axonemal heavy chain 6"/>
    <property type="match status" value="1"/>
</dbReference>
<dbReference type="Pfam" id="PF12775">
    <property type="entry name" value="AAA_7"/>
    <property type="match status" value="1"/>
</dbReference>
<accession>A0A7D9HHU0</accession>
<evidence type="ECO:0000256" key="11">
    <source>
        <dbReference type="ARBA" id="ARBA00023212"/>
    </source>
</evidence>
<evidence type="ECO:0000256" key="8">
    <source>
        <dbReference type="ARBA" id="ARBA00023054"/>
    </source>
</evidence>
<dbReference type="OrthoDB" id="5593012at2759"/>
<keyword evidence="4" id="KW-0677">Repeat</keyword>
<keyword evidence="7" id="KW-0243">Dynein</keyword>
<name>A0A7D9HHU0_PARCT</name>
<dbReference type="FunFam" id="3.40.50.300:FF:000044">
    <property type="entry name" value="Dynein heavy chain 5, axonemal"/>
    <property type="match status" value="1"/>
</dbReference>
<keyword evidence="6" id="KW-0067">ATP-binding</keyword>
<evidence type="ECO:0000313" key="13">
    <source>
        <dbReference type="EMBL" id="CAB3982985.1"/>
    </source>
</evidence>
<dbReference type="GO" id="GO:0051959">
    <property type="term" value="F:dynein light intermediate chain binding"/>
    <property type="evidence" value="ECO:0007669"/>
    <property type="project" value="InterPro"/>
</dbReference>
<dbReference type="SUPFAM" id="SSF52540">
    <property type="entry name" value="P-loop containing nucleoside triphosphate hydrolases"/>
    <property type="match status" value="2"/>
</dbReference>
<evidence type="ECO:0000256" key="4">
    <source>
        <dbReference type="ARBA" id="ARBA00022737"/>
    </source>
</evidence>
<dbReference type="GO" id="GO:0030286">
    <property type="term" value="C:dynein complex"/>
    <property type="evidence" value="ECO:0007669"/>
    <property type="project" value="UniProtKB-KW"/>
</dbReference>
<dbReference type="InterPro" id="IPR042228">
    <property type="entry name" value="Dynein_linker_3"/>
</dbReference>
<comment type="subcellular location">
    <subcellularLocation>
        <location evidence="1">Cytoplasm</location>
        <location evidence="1">Cytoskeleton</location>
        <location evidence="1">Cilium axoneme</location>
    </subcellularLocation>
</comment>
<keyword evidence="10" id="KW-0505">Motor protein</keyword>
<keyword evidence="5" id="KW-0547">Nucleotide-binding</keyword>
<keyword evidence="12" id="KW-0966">Cell projection</keyword>
<evidence type="ECO:0000256" key="2">
    <source>
        <dbReference type="ARBA" id="ARBA00022490"/>
    </source>
</evidence>
<dbReference type="InterPro" id="IPR027417">
    <property type="entry name" value="P-loop_NTPase"/>
</dbReference>
<evidence type="ECO:0000256" key="10">
    <source>
        <dbReference type="ARBA" id="ARBA00023175"/>
    </source>
</evidence>
<dbReference type="Pfam" id="PF17852">
    <property type="entry name" value="Dynein_AAA_lid"/>
    <property type="match status" value="1"/>
</dbReference>
<dbReference type="FunFam" id="1.10.472.130:FF:000005">
    <property type="entry name" value="Dynein axonemal heavy chain 7"/>
    <property type="match status" value="1"/>
</dbReference>
<dbReference type="Gene3D" id="1.20.140.100">
    <property type="entry name" value="Dynein heavy chain, N-terminal domain 2"/>
    <property type="match status" value="1"/>
</dbReference>
<dbReference type="FunFam" id="3.40.50.300:FF:001328">
    <property type="entry name" value="Dynein heavy chain 6, axonemal"/>
    <property type="match status" value="1"/>
</dbReference>
<sequence length="1950" mass="223043">MSDEHHKSELISLVEELMADIDSKPLHPKNKILLYSRYLLSKLSWHFTVSSVSKTWVTENIDSKVNSYIRKWLDILISGTLSTVFLTRNKFGLSICPPSVKFIQCQTVLRKALKTSPNEAINDLWKATSNSKNIQYDVYNSTKQVLKDFRSGQEDKLHTQLICQGSFFTNITKFSLSQLTKIWSACQSNLPKNIFNFTVRYINNSLPTRQNLARWGLSPTSDCSRCLAPETLLHVVAGCQSYLERFTWRHDSVLNFLATSLQTLKEILIRTIRAWVALFDEKHADQLPKFKLELILDDDDHMQFYPVLSDVQAAVFHVVDTVANTMQNVSTVQSWLSGSNTTTPIDAKVDGVVLGECKKFLGEAVNKNLEQPIEYLSRFDEFKMLVSGEAKASVEKFLEDEHTFEEYTNEIQMYRNLARQVSTLPNIASFNMVELDCDDLKRGLASKSHSFAEQLLTRLATDHRNENISICKEFEGIKQRALKVPEDTLEMTDMMKFIKDAKTARLIKLNEQIKAIFAANWQRNCLQKKKPLQESQSRLSYLLESYSFTKEDITLNCTVLNWPKDIGPVFDQNDEIVTESQKRGESALTEKREKVMLELDKLQRRVDEFSEYGDLDMMMQYVKDVQTVQRKLADCTDSITFINEEEDLFKWEQTTYPQLDVIQQSIDPFMKLFSTVLKWQRAEKKWMDGDFMELEPELIEAETEEYGREMYKISKLFTSKKKEEKDKKSRIRDSKEEGKTEESSAVKVVSNIRDQILDFKGNIPVISTLCNHGIRPRHWKQMSDIIGFDITPDSGSTLRKFLKFNLGPCMTEFEGISVAASKEFSLEKAMQKMVDDWDEIVFNTAQYRDTGVHILAAVDEIQTTLDDQIVKTQTMRGSPFIKPFEAEIKSWEERLLKMQEIIDEWLKVQAQWLYLEPIFSSEDIMQQMPEEGRKFQTVDRNWKDIMKFVVRDPKVLAATSMPGMFDRLADSNSLLDEINKGLNAYLEKKRLFFSRFFFLSNDEMLEILSETKDPYRVQPHLKKCFEGMAKLQFKENLDITHMFSSEGEKVPFSETISTSEARGAVEKWLLQVQDVMLISIRDIIEKSVQAYAIEERRHWVTEWPGQVVICVSQIYWTSEVHEAIRSGPNGLKEYHLKLTKQLDDIVSLVRGKLSKQNRTTLGALVTIDVHARDVVEDMVEKGVSRENDFDWLSQLRYYWEKDDCLVRIINATVNYGYEYLGNSGRLVITPLTDRCYRTLVGAFHLNLGGAPEGPAGTGKTETTKDLAKALAIQCVVFNCSDGLDYLQMGKFFKGLASCGAWACFDEFNRIELEVLSVVAQQILCIQRAIAAHQDRFIFEGTDLNLNSNCFVAITMNPGYAGRSELPDNLKVLFRTVAMMVPDYALIGEIMLYSYGFVDARNLSVKIVTTYKLCSEQLSSQFHYDYGMRAVKAVLAAAGNLKLKFPNENENVLLLRSIIDVNLPKFLSHDIPLFQGIISDLFPGIELPKADYGLFLDTVAEVCEKENLQTVNFFTEKLIQTYEMMVVRHGFMLVGDPFAGKTKVLNVLAQTLSLMTERGHGDENINKVWTRVINPKSITMGQLFGQFDPVSHEWTDGVVANTFREYASDQSDIRKWVIFDGPIDTLWIESMNTVLDDNKKLCLMSGEIIQLSNVMSLIFECRDLSQASPATVSRCGMIYLEPAALGWDPILKSWLNTLPESYGKDFSKLVDALFQWIVPPCLTFVRKQCKEYLPTSDSNLTHSLMNLVEIMMKLATEKEIDSKHLKLWLVNSFLFSLVWSIGASVDTDSRPKFDSFLRELLTGKDEKHPIPTSIGKVDNAFPTDGLVYDFLFEAKGRGNWIHWTKTIKSSNLGGKGTKISEIIVPTMDTARYKFLIDILIRHNKPVMLVGPTGTGKSVYIKDKLMNELDKNAFIPAFLNFSAQTSAGQTQDIIMSKLDKRRKGVFGPSLGK</sequence>
<dbReference type="PANTHER" id="PTHR22878">
    <property type="entry name" value="DYNEIN HEAVY CHAIN 6, AXONEMAL-LIKE-RELATED"/>
    <property type="match status" value="1"/>
</dbReference>
<keyword evidence="8" id="KW-0175">Coiled coil</keyword>
<dbReference type="FunFam" id="1.10.8.710:FF:000004">
    <property type="entry name" value="Dynein axonemal heavy chain 6"/>
    <property type="match status" value="1"/>
</dbReference>
<dbReference type="Gene3D" id="1.10.8.710">
    <property type="match status" value="1"/>
</dbReference>
<dbReference type="Gene3D" id="1.10.287.2620">
    <property type="match status" value="1"/>
</dbReference>
<evidence type="ECO:0000256" key="1">
    <source>
        <dbReference type="ARBA" id="ARBA00004430"/>
    </source>
</evidence>
<proteinExistence type="predicted"/>
<keyword evidence="14" id="KW-1185">Reference proteome</keyword>
<comment type="caution">
    <text evidence="13">The sequence shown here is derived from an EMBL/GenBank/DDBJ whole genome shotgun (WGS) entry which is preliminary data.</text>
</comment>
<evidence type="ECO:0000256" key="7">
    <source>
        <dbReference type="ARBA" id="ARBA00023017"/>
    </source>
</evidence>